<evidence type="ECO:0000313" key="1">
    <source>
        <dbReference type="EMBL" id="KAJ8723232.1"/>
    </source>
</evidence>
<name>A0ACC2QQA1_9NEOP</name>
<sequence length="240" mass="26631">MLNKCLFVWISYFVACSNANAVSWIKPCKASDSECLLTSATLALPHIANGIPELGIPAIDPLPLKDTEANTGDLKLKFTNVTIYQLSKCEFKSFTRDPVKSTASVVVHCPTVIKGLYKMSGTLLFVEVFGEGDFAIEGGIMRTTTDLQLKTFTKDGNTHYKVSSFDYEFEPKTKYTLKFGNLYNGDKEKTAPVEKIMNDAWKELILDIGKPLMKEGMVSTVNVIDKFFKAIAAKDLEIVD</sequence>
<protein>
    <submittedName>
        <fullName evidence="1">Uncharacterized protein</fullName>
    </submittedName>
</protein>
<dbReference type="Proteomes" id="UP001231649">
    <property type="component" value="Chromosome 14"/>
</dbReference>
<dbReference type="EMBL" id="CM056790">
    <property type="protein sequence ID" value="KAJ8723232.1"/>
    <property type="molecule type" value="Genomic_DNA"/>
</dbReference>
<accession>A0ACC2QQA1</accession>
<gene>
    <name evidence="1" type="ORF">PYW08_003144</name>
</gene>
<evidence type="ECO:0000313" key="2">
    <source>
        <dbReference type="Proteomes" id="UP001231649"/>
    </source>
</evidence>
<organism evidence="1 2">
    <name type="scientific">Mythimna loreyi</name>
    <dbReference type="NCBI Taxonomy" id="667449"/>
    <lineage>
        <taxon>Eukaryota</taxon>
        <taxon>Metazoa</taxon>
        <taxon>Ecdysozoa</taxon>
        <taxon>Arthropoda</taxon>
        <taxon>Hexapoda</taxon>
        <taxon>Insecta</taxon>
        <taxon>Pterygota</taxon>
        <taxon>Neoptera</taxon>
        <taxon>Endopterygota</taxon>
        <taxon>Lepidoptera</taxon>
        <taxon>Glossata</taxon>
        <taxon>Ditrysia</taxon>
        <taxon>Noctuoidea</taxon>
        <taxon>Noctuidae</taxon>
        <taxon>Noctuinae</taxon>
        <taxon>Hadenini</taxon>
        <taxon>Mythimna</taxon>
    </lineage>
</organism>
<keyword evidence="2" id="KW-1185">Reference proteome</keyword>
<proteinExistence type="predicted"/>
<reference evidence="1" key="1">
    <citation type="submission" date="2023-03" db="EMBL/GenBank/DDBJ databases">
        <title>Chromosome-level genomes of two armyworms, Mythimna separata and Mythimna loreyi, provide insights into the biosynthesis and reception of sex pheromones.</title>
        <authorList>
            <person name="Zhao H."/>
        </authorList>
    </citation>
    <scope>NUCLEOTIDE SEQUENCE</scope>
    <source>
        <strain evidence="1">BeijingLab</strain>
    </source>
</reference>
<comment type="caution">
    <text evidence="1">The sequence shown here is derived from an EMBL/GenBank/DDBJ whole genome shotgun (WGS) entry which is preliminary data.</text>
</comment>